<dbReference type="EMBL" id="ASPP01010518">
    <property type="protein sequence ID" value="ETO22725.1"/>
    <property type="molecule type" value="Genomic_DNA"/>
</dbReference>
<dbReference type="InterPro" id="IPR029052">
    <property type="entry name" value="Metallo-depent_PP-like"/>
</dbReference>
<protein>
    <submittedName>
        <fullName evidence="2">Manganese-dependent ADP-ribose/CDP-alcohol diphosphatase-like protein</fullName>
    </submittedName>
</protein>
<comment type="caution">
    <text evidence="2">The sequence shown here is derived from an EMBL/GenBank/DDBJ whole genome shotgun (WGS) entry which is preliminary data.</text>
</comment>
<evidence type="ECO:0000313" key="2">
    <source>
        <dbReference type="EMBL" id="ETO22725.1"/>
    </source>
</evidence>
<accession>X6N8V5</accession>
<keyword evidence="3" id="KW-1185">Reference proteome</keyword>
<keyword evidence="1" id="KW-0472">Membrane</keyword>
<sequence>AFHQKANLMCHVLTHLKNRTYTHPFECVLCERMGFERKFTRKSSLRRHVLTKHPSCGKDAAWITTQKKPRLSRQLCDSLNARYRVRNEEARRCVQNNTVNSPSLNNCSMTSNTNTVGAIGANDVHVNSMPSSQLVQIFPEMFLLQNPQLLDQFRSCNDSPETIKLMAVNHCGNSESISTVFQHMPPFTLRPDVVKTERQTEKYKMKLFWIIVMCYDVAHFNKTIIYFFVLCFLYYSRFISLSQIYYSDTGFVRLSLFDFKLINNNDVLVIAIKKKMTSDKSQFPNPKDALFSVGLIADPQHADVDDRWNFLKTTRRRYRLGLEITKNAVKTWNDENESNPRPSMIICLGDIIDGLNKNINESTKVKLFFFLILKKQLQMYMNTTRKLKPKILTSFCNCKKKKKKAFGEFEPNTDKKAQISVQDDMAMKGSNRERIEKYESSKTWKMPKYPYFHNLIGNHEMYNFNRMELMDYMYNPTSHPLEYYYSLSPYPGFVFIFLDSYVLSMSGYNYITKDGDKSKDKNGVEEQDDHYDANDAKYIEESKAMYALSNQLLNDNNINKDKSAIDGLDGDLKRCMFFWKSNKQ</sequence>
<dbReference type="GO" id="GO:0030145">
    <property type="term" value="F:manganese ion binding"/>
    <property type="evidence" value="ECO:0007669"/>
    <property type="project" value="TreeGrafter"/>
</dbReference>
<reference evidence="2 3" key="1">
    <citation type="journal article" date="2013" name="Curr. Biol.">
        <title>The Genome of the Foraminiferan Reticulomyxa filosa.</title>
        <authorList>
            <person name="Glockner G."/>
            <person name="Hulsmann N."/>
            <person name="Schleicher M."/>
            <person name="Noegel A.A."/>
            <person name="Eichinger L."/>
            <person name="Gallinger C."/>
            <person name="Pawlowski J."/>
            <person name="Sierra R."/>
            <person name="Euteneuer U."/>
            <person name="Pillet L."/>
            <person name="Moustafa A."/>
            <person name="Platzer M."/>
            <person name="Groth M."/>
            <person name="Szafranski K."/>
            <person name="Schliwa M."/>
        </authorList>
    </citation>
    <scope>NUCLEOTIDE SEQUENCE [LARGE SCALE GENOMIC DNA]</scope>
</reference>
<dbReference type="AlphaFoldDB" id="X6N8V5"/>
<keyword evidence="1" id="KW-1133">Transmembrane helix</keyword>
<dbReference type="Gene3D" id="3.60.21.10">
    <property type="match status" value="2"/>
</dbReference>
<proteinExistence type="predicted"/>
<name>X6N8V5_RETFI</name>
<feature type="transmembrane region" description="Helical" evidence="1">
    <location>
        <begin position="207"/>
        <end position="235"/>
    </location>
</feature>
<dbReference type="GO" id="GO:0047631">
    <property type="term" value="F:ADP-ribose diphosphatase activity"/>
    <property type="evidence" value="ECO:0007669"/>
    <property type="project" value="TreeGrafter"/>
</dbReference>
<dbReference type="GO" id="GO:0008663">
    <property type="term" value="F:2',3'-cyclic-nucleotide 2'-phosphodiesterase activity"/>
    <property type="evidence" value="ECO:0007669"/>
    <property type="project" value="TreeGrafter"/>
</dbReference>
<gene>
    <name evidence="2" type="ORF">RFI_14468</name>
</gene>
<dbReference type="Gene3D" id="3.30.160.60">
    <property type="entry name" value="Classic Zinc Finger"/>
    <property type="match status" value="1"/>
</dbReference>
<evidence type="ECO:0000256" key="1">
    <source>
        <dbReference type="SAM" id="Phobius"/>
    </source>
</evidence>
<feature type="non-terminal residue" evidence="2">
    <location>
        <position position="1"/>
    </location>
</feature>
<organism evidence="2 3">
    <name type="scientific">Reticulomyxa filosa</name>
    <dbReference type="NCBI Taxonomy" id="46433"/>
    <lineage>
        <taxon>Eukaryota</taxon>
        <taxon>Sar</taxon>
        <taxon>Rhizaria</taxon>
        <taxon>Retaria</taxon>
        <taxon>Foraminifera</taxon>
        <taxon>Monothalamids</taxon>
        <taxon>Reticulomyxidae</taxon>
        <taxon>Reticulomyxa</taxon>
    </lineage>
</organism>
<dbReference type="OrthoDB" id="9675250at2759"/>
<dbReference type="PANTHER" id="PTHR16509">
    <property type="match status" value="1"/>
</dbReference>
<evidence type="ECO:0000313" key="3">
    <source>
        <dbReference type="Proteomes" id="UP000023152"/>
    </source>
</evidence>
<dbReference type="PANTHER" id="PTHR16509:SF1">
    <property type="entry name" value="MANGANESE-DEPENDENT ADP-RIBOSE_CDP-ALCOHOL DIPHOSPHATASE"/>
    <property type="match status" value="1"/>
</dbReference>
<dbReference type="Proteomes" id="UP000023152">
    <property type="component" value="Unassembled WGS sequence"/>
</dbReference>
<keyword evidence="1" id="KW-0812">Transmembrane</keyword>
<dbReference type="GO" id="GO:0047734">
    <property type="term" value="F:CDP-glycerol diphosphatase activity"/>
    <property type="evidence" value="ECO:0007669"/>
    <property type="project" value="TreeGrafter"/>
</dbReference>
<dbReference type="SUPFAM" id="SSF56300">
    <property type="entry name" value="Metallo-dependent phosphatases"/>
    <property type="match status" value="1"/>
</dbReference>